<dbReference type="PANTHER" id="PTHR13696">
    <property type="entry name" value="P-LOOP CONTAINING NUCLEOSIDE TRIPHOSPHATE HYDROLASE"/>
    <property type="match status" value="1"/>
</dbReference>
<name>A0ABW8YVB8_9FLAO</name>
<evidence type="ECO:0000313" key="3">
    <source>
        <dbReference type="Proteomes" id="UP001629156"/>
    </source>
</evidence>
<protein>
    <submittedName>
        <fullName evidence="2">ParA family protein</fullName>
    </submittedName>
</protein>
<evidence type="ECO:0000313" key="2">
    <source>
        <dbReference type="EMBL" id="MFL9844259.1"/>
    </source>
</evidence>
<sequence length="261" mass="29382">MERFDRTLFVAFASQKGGVGKTTFTSLVASVLHYRLGYNVAVIDCDYPQYSLVQMRERDMKMVMENDAIKKLAHRQFQALGKKAYPVIQQKPDTVLEAAEQMAADASNGLDIVFFDLPGTVNAPGIIKALAGMDYIFTPIVADRVVMESTLVFTQLVTDVLMKQKQVAIRQIHLFWNQVDGRERNPLYEQYSSIIKTLNLKIMNASVAASVRFRKENDADNRGIFRSTLLPADEKLLQGCNLDTFINELLVILKDYSDGKG</sequence>
<comment type="caution">
    <text evidence="2">The sequence shown here is derived from an EMBL/GenBank/DDBJ whole genome shotgun (WGS) entry which is preliminary data.</text>
</comment>
<dbReference type="SUPFAM" id="SSF52540">
    <property type="entry name" value="P-loop containing nucleoside triphosphate hydrolases"/>
    <property type="match status" value="1"/>
</dbReference>
<proteinExistence type="predicted"/>
<dbReference type="CDD" id="cd02042">
    <property type="entry name" value="ParAB_family"/>
    <property type="match status" value="1"/>
</dbReference>
<dbReference type="InterPro" id="IPR027417">
    <property type="entry name" value="P-loop_NTPase"/>
</dbReference>
<accession>A0ABW8YVB8</accession>
<dbReference type="PANTHER" id="PTHR13696:SF52">
    <property type="entry name" value="PARA FAMILY PROTEIN CT_582"/>
    <property type="match status" value="1"/>
</dbReference>
<keyword evidence="3" id="KW-1185">Reference proteome</keyword>
<dbReference type="Pfam" id="PF01656">
    <property type="entry name" value="CbiA"/>
    <property type="match status" value="1"/>
</dbReference>
<feature type="domain" description="CobQ/CobB/MinD/ParA nucleotide binding" evidence="1">
    <location>
        <begin position="10"/>
        <end position="212"/>
    </location>
</feature>
<dbReference type="Proteomes" id="UP001629156">
    <property type="component" value="Unassembled WGS sequence"/>
</dbReference>
<evidence type="ECO:0000259" key="1">
    <source>
        <dbReference type="Pfam" id="PF01656"/>
    </source>
</evidence>
<gene>
    <name evidence="2" type="ORF">ABS766_07500</name>
</gene>
<dbReference type="InterPro" id="IPR002586">
    <property type="entry name" value="CobQ/CobB/MinD/ParA_Nub-bd_dom"/>
</dbReference>
<reference evidence="2 3" key="1">
    <citation type="submission" date="2024-06" db="EMBL/GenBank/DDBJ databases">
        <authorList>
            <person name="Kaempfer P."/>
            <person name="Viver T."/>
        </authorList>
    </citation>
    <scope>NUCLEOTIDE SEQUENCE [LARGE SCALE GENOMIC DNA]</scope>
    <source>
        <strain evidence="2 3">ST-119</strain>
    </source>
</reference>
<dbReference type="InterPro" id="IPR050678">
    <property type="entry name" value="DNA_Partitioning_ATPase"/>
</dbReference>
<dbReference type="EMBL" id="JBELPZ010000006">
    <property type="protein sequence ID" value="MFL9844259.1"/>
    <property type="molecule type" value="Genomic_DNA"/>
</dbReference>
<organism evidence="2 3">
    <name type="scientific">Flavobacterium rhizosphaerae</name>
    <dbReference type="NCBI Taxonomy" id="3163298"/>
    <lineage>
        <taxon>Bacteria</taxon>
        <taxon>Pseudomonadati</taxon>
        <taxon>Bacteroidota</taxon>
        <taxon>Flavobacteriia</taxon>
        <taxon>Flavobacteriales</taxon>
        <taxon>Flavobacteriaceae</taxon>
        <taxon>Flavobacterium</taxon>
    </lineage>
</organism>
<dbReference type="RefSeq" id="WP_408084511.1">
    <property type="nucleotide sequence ID" value="NZ_JBELPZ010000006.1"/>
</dbReference>
<dbReference type="Gene3D" id="3.40.50.300">
    <property type="entry name" value="P-loop containing nucleotide triphosphate hydrolases"/>
    <property type="match status" value="1"/>
</dbReference>